<accession>A0A6P1MFU0</accession>
<evidence type="ECO:0000256" key="3">
    <source>
        <dbReference type="ARBA" id="ARBA00022723"/>
    </source>
</evidence>
<dbReference type="SUPFAM" id="SSF102114">
    <property type="entry name" value="Radical SAM enzymes"/>
    <property type="match status" value="1"/>
</dbReference>
<keyword evidence="5" id="KW-0411">Iron-sulfur</keyword>
<dbReference type="InterPro" id="IPR058240">
    <property type="entry name" value="rSAM_sf"/>
</dbReference>
<evidence type="ECO:0000256" key="2">
    <source>
        <dbReference type="ARBA" id="ARBA00022691"/>
    </source>
</evidence>
<keyword evidence="2" id="KW-0949">S-adenosyl-L-methionine</keyword>
<organism evidence="7 8">
    <name type="scientific">Aminipila terrae</name>
    <dbReference type="NCBI Taxonomy" id="2697030"/>
    <lineage>
        <taxon>Bacteria</taxon>
        <taxon>Bacillati</taxon>
        <taxon>Bacillota</taxon>
        <taxon>Clostridia</taxon>
        <taxon>Peptostreptococcales</taxon>
        <taxon>Anaerovoracaceae</taxon>
        <taxon>Aminipila</taxon>
    </lineage>
</organism>
<dbReference type="SMART" id="SM00729">
    <property type="entry name" value="Elp3"/>
    <property type="match status" value="1"/>
</dbReference>
<dbReference type="PANTHER" id="PTHR43409">
    <property type="entry name" value="ANAEROBIC MAGNESIUM-PROTOPORPHYRIN IX MONOMETHYL ESTER CYCLASE-RELATED"/>
    <property type="match status" value="1"/>
</dbReference>
<gene>
    <name evidence="7" type="ORF">Ami3637_02770</name>
</gene>
<dbReference type="Pfam" id="PF04055">
    <property type="entry name" value="Radical_SAM"/>
    <property type="match status" value="1"/>
</dbReference>
<evidence type="ECO:0000313" key="7">
    <source>
        <dbReference type="EMBL" id="QHI71444.1"/>
    </source>
</evidence>
<dbReference type="InterPro" id="IPR006638">
    <property type="entry name" value="Elp3/MiaA/NifB-like_rSAM"/>
</dbReference>
<evidence type="ECO:0000313" key="8">
    <source>
        <dbReference type="Proteomes" id="UP000463883"/>
    </source>
</evidence>
<dbReference type="GO" id="GO:0003824">
    <property type="term" value="F:catalytic activity"/>
    <property type="evidence" value="ECO:0007669"/>
    <property type="project" value="InterPro"/>
</dbReference>
<reference evidence="7 8" key="1">
    <citation type="submission" date="2020-01" db="EMBL/GenBank/DDBJ databases">
        <title>Genomic analysis of Aminipila sp. CBA3637.</title>
        <authorList>
            <person name="Kim Y.B."/>
            <person name="Roh S.W."/>
        </authorList>
    </citation>
    <scope>NUCLEOTIDE SEQUENCE [LARGE SCALE GENOMIC DNA]</scope>
    <source>
        <strain evidence="7 8">CBA3637</strain>
    </source>
</reference>
<dbReference type="Gene3D" id="3.80.30.20">
    <property type="entry name" value="tm_1862 like domain"/>
    <property type="match status" value="1"/>
</dbReference>
<dbReference type="EMBL" id="CP047591">
    <property type="protein sequence ID" value="QHI71444.1"/>
    <property type="molecule type" value="Genomic_DNA"/>
</dbReference>
<dbReference type="AlphaFoldDB" id="A0A6P1MFU0"/>
<name>A0A6P1MFU0_9FIRM</name>
<keyword evidence="8" id="KW-1185">Reference proteome</keyword>
<evidence type="ECO:0000256" key="5">
    <source>
        <dbReference type="ARBA" id="ARBA00023014"/>
    </source>
</evidence>
<dbReference type="RefSeq" id="WP_162361219.1">
    <property type="nucleotide sequence ID" value="NZ_CP047591.1"/>
</dbReference>
<proteinExistence type="predicted"/>
<dbReference type="SFLD" id="SFLDG01082">
    <property type="entry name" value="B12-binding_domain_containing"/>
    <property type="match status" value="1"/>
</dbReference>
<dbReference type="GO" id="GO:0051536">
    <property type="term" value="F:iron-sulfur cluster binding"/>
    <property type="evidence" value="ECO:0007669"/>
    <property type="project" value="UniProtKB-KW"/>
</dbReference>
<dbReference type="PANTHER" id="PTHR43409:SF7">
    <property type="entry name" value="BLL1977 PROTEIN"/>
    <property type="match status" value="1"/>
</dbReference>
<dbReference type="InterPro" id="IPR023404">
    <property type="entry name" value="rSAM_horseshoe"/>
</dbReference>
<comment type="cofactor">
    <cofactor evidence="1">
        <name>[4Fe-4S] cluster</name>
        <dbReference type="ChEBI" id="CHEBI:49883"/>
    </cofactor>
</comment>
<protein>
    <recommendedName>
        <fullName evidence="6">Elp3/MiaA/NifB-like radical SAM core domain-containing protein</fullName>
    </recommendedName>
</protein>
<dbReference type="Proteomes" id="UP000463883">
    <property type="component" value="Chromosome"/>
</dbReference>
<dbReference type="KEGG" id="amic:Ami3637_02770"/>
<keyword evidence="4" id="KW-0408">Iron</keyword>
<dbReference type="GO" id="GO:0005829">
    <property type="term" value="C:cytosol"/>
    <property type="evidence" value="ECO:0007669"/>
    <property type="project" value="TreeGrafter"/>
</dbReference>
<dbReference type="SFLD" id="SFLDS00029">
    <property type="entry name" value="Radical_SAM"/>
    <property type="match status" value="1"/>
</dbReference>
<keyword evidence="3" id="KW-0479">Metal-binding</keyword>
<dbReference type="InterPro" id="IPR007197">
    <property type="entry name" value="rSAM"/>
</dbReference>
<evidence type="ECO:0000256" key="1">
    <source>
        <dbReference type="ARBA" id="ARBA00001966"/>
    </source>
</evidence>
<dbReference type="Gene3D" id="3.40.50.280">
    <property type="entry name" value="Cobalamin-binding domain"/>
    <property type="match status" value="1"/>
</dbReference>
<feature type="domain" description="Elp3/MiaA/NifB-like radical SAM core" evidence="6">
    <location>
        <begin position="293"/>
        <end position="514"/>
    </location>
</feature>
<dbReference type="InterPro" id="IPR051198">
    <property type="entry name" value="BchE-like"/>
</dbReference>
<dbReference type="GO" id="GO:0046872">
    <property type="term" value="F:metal ion binding"/>
    <property type="evidence" value="ECO:0007669"/>
    <property type="project" value="UniProtKB-KW"/>
</dbReference>
<evidence type="ECO:0000256" key="4">
    <source>
        <dbReference type="ARBA" id="ARBA00023004"/>
    </source>
</evidence>
<sequence>MEKLDIELLSLPVRAIDRPSLSLPVLTSNLKKHGYTVKQHDYNMVFQNELLTKYNLSQLYETIIPIFLSTNFNNRETYLTLKAFYTLLRDVKKKYGFFSVEKIKEKMQQRNFDFFKEHKEADICQLIFSISGELKLYFKTTVYYCSFFEKNQVEEYLKNKYKVIIDKIIFNSPFMVGISIMEVQRTFSLWFMEKLREKYDGYILVGGSDVSLNKDKYLEENKAIDFASYAEGEYTIGKLINKLKTEDQDYTDIPALIYRTREGIKINELFEQCSEEWDEADYEGFPMDLYLTPAIQLLTSKGCEWSKCQFCMHWNSYGLKFRQKEVSKVIDEMEKQSQKYNTNLFIFVDEAISPEYDQQIAAEILKRSLNVRWMQMSRLDEGYNTDIFRQMYKSGCRAVEWGQETGSQKVLDSMCKGTNIRDAQRIYHQAATNGIISKTLMFHNYPTESIEDLAMSIKLIEKNGKNRFVKPMLTLRHSFVLKLGSPLAQTGFENKDNGIFARVWRPASVFNLNAKYISINNDDKVKDMMLGRYLKEMKDYYHKTRVYLTNNEDIAMDLVLINEKEKGTPLSVDVYQPNGY</sequence>
<evidence type="ECO:0000259" key="6">
    <source>
        <dbReference type="SMART" id="SM00729"/>
    </source>
</evidence>